<dbReference type="CDD" id="cd06224">
    <property type="entry name" value="REM"/>
    <property type="match status" value="1"/>
</dbReference>
<feature type="compositionally biased region" description="Basic and acidic residues" evidence="5">
    <location>
        <begin position="598"/>
        <end position="613"/>
    </location>
</feature>
<evidence type="ECO:0000259" key="6">
    <source>
        <dbReference type="PROSITE" id="PS50002"/>
    </source>
</evidence>
<evidence type="ECO:0000259" key="8">
    <source>
        <dbReference type="PROSITE" id="PS50212"/>
    </source>
</evidence>
<dbReference type="STRING" id="1450539.A0A319A320"/>
<evidence type="ECO:0000259" key="7">
    <source>
        <dbReference type="PROSITE" id="PS50009"/>
    </source>
</evidence>
<accession>A0A319A320</accession>
<dbReference type="SMART" id="SM00229">
    <property type="entry name" value="RasGEFN"/>
    <property type="match status" value="1"/>
</dbReference>
<feature type="region of interest" description="Disordered" evidence="5">
    <location>
        <begin position="503"/>
        <end position="651"/>
    </location>
</feature>
<feature type="region of interest" description="Disordered" evidence="5">
    <location>
        <begin position="263"/>
        <end position="292"/>
    </location>
</feature>
<evidence type="ECO:0000313" key="10">
    <source>
        <dbReference type="Proteomes" id="UP000248349"/>
    </source>
</evidence>
<keyword evidence="2 3" id="KW-0344">Guanine-nucleotide releasing factor</keyword>
<dbReference type="Gene3D" id="1.10.840.10">
    <property type="entry name" value="Ras guanine-nucleotide exchange factors catalytic domain"/>
    <property type="match status" value="1"/>
</dbReference>
<feature type="domain" description="N-terminal Ras-GEF" evidence="8">
    <location>
        <begin position="691"/>
        <end position="811"/>
    </location>
</feature>
<sequence length="1158" mass="129228">METTKRHIAPLKIEKGHSTFLLNRSYSSQHHLEMSPPLTPYSGGEDSSEKPRNIFHNYLRAFYPYHPSGNVSPSTVTLPLDQGDIILVHSVHTNGWADGTLLDTGARGWLPTNYCEAYDQQQMRPLLKALTDFWDIIRGGCGFTVNETGNQDLVRGLIAGVRYLLQKSECLTRDCKLVTNHDGLRRNRKGLLADLSSLVRTTKKFQELANKDAMQDDIDYLVDEMLLKAFRIVTRGVRFLDVWNEEVGLTRTIAEMEQQSARYDLSSPGPHETYSVTENAHSEAETERNESRLLNRSRLDMSRASNHMDDALPARSVSVTTKRISISHRVSYSGPATAVRNLNLASERLSSSYDAFLGVLGSFIGLHLQSRSSTELVVTTEQSVRSCRALLTVIEAACEHDPQGSELLEQARDAMYERLSELVYAARDAFRPAHSPDDELVFLPDEGKRLVDAATDCVRAAGNCLAKARLMLEQCGDFELEAMPQDAAPAAIVLPVLNLTPQPPQTGTFDSDSIRPQDVSLRLPPPPLQIPISTNAGYSSSSPPALTDDSTPSSSFQSRGGASTPAAADTETSSFQPTNILSSSLDKISFSRPDMQPFDDRNSQPKCEARDSIGRGVMSNGSSFTFNSRLRDSEMSGVSQTSTRATSPEIGNSYQIPYLRGSVSHSTLAEEHEETEANVLERTYAHELIFKDGQVMGGSLRALVEKLTAHQSTPNATFVSTFYLTFRLFATPSEFAETLVDRFNYIGDTPHAAGPVRLRVYNVFKGWLESHWRHDCDNVALDYIIGFANTNLRYNLPTASKRLLELAEKVSMVHGPVVPRLVSSMGKTNTATAQYVHPDTPLPPPILGKKELGLLKQWKNGDNNISILDFDPLELARQFTIKESRIFCAILPEELLATEWMKKSASLAVNVRAMSTLSTDLAHLVADSILLLEEPKKRAAIIKHWVKIANKCLELNNYDSLMAIICSLDSSMISRLKRTWEVVSQKTKNTLESLRGIVDVSRNYAVLRQRLQNHVPPCLPFVGTYLTDLTFVDHGNQPLRSLPTDDGEMAVINFDKHMKTAKIISELQRFQIPYRLMEVPELQAWMQNELVRVRSNGEKSLQTFYRRSLILEPREAPQQQRTLQTESSSSSILENAKDKFEFLSWTHPSKNKSVATNG</sequence>
<name>A0A319A320_9EURO</name>
<reference evidence="9 10" key="1">
    <citation type="submission" date="2016-12" db="EMBL/GenBank/DDBJ databases">
        <title>The genomes of Aspergillus section Nigri reveals drivers in fungal speciation.</title>
        <authorList>
            <consortium name="DOE Joint Genome Institute"/>
            <person name="Vesth T.C."/>
            <person name="Nybo J."/>
            <person name="Theobald S."/>
            <person name="Brandl J."/>
            <person name="Frisvad J.C."/>
            <person name="Nielsen K.F."/>
            <person name="Lyhne E.K."/>
            <person name="Kogle M.E."/>
            <person name="Kuo A."/>
            <person name="Riley R."/>
            <person name="Clum A."/>
            <person name="Nolan M."/>
            <person name="Lipzen A."/>
            <person name="Salamov A."/>
            <person name="Henrissat B."/>
            <person name="Wiebenga A."/>
            <person name="De Vries R.P."/>
            <person name="Grigoriev I.V."/>
            <person name="Mortensen U.H."/>
            <person name="Andersen M.R."/>
            <person name="Baker S.E."/>
        </authorList>
    </citation>
    <scope>NUCLEOTIDE SEQUENCE [LARGE SCALE GENOMIC DNA]</scope>
    <source>
        <strain evidence="9 10">JOP 1030-1</strain>
    </source>
</reference>
<dbReference type="PANTHER" id="PTHR23113">
    <property type="entry name" value="GUANINE NUCLEOTIDE EXCHANGE FACTOR"/>
    <property type="match status" value="1"/>
</dbReference>
<feature type="compositionally biased region" description="Polar residues" evidence="5">
    <location>
        <begin position="570"/>
        <end position="586"/>
    </location>
</feature>
<dbReference type="Proteomes" id="UP000248349">
    <property type="component" value="Unassembled WGS sequence"/>
</dbReference>
<dbReference type="PROSITE" id="PS50002">
    <property type="entry name" value="SH3"/>
    <property type="match status" value="1"/>
</dbReference>
<dbReference type="Gene3D" id="1.20.870.10">
    <property type="entry name" value="Son of sevenless (SoS) protein Chain: S domain 1"/>
    <property type="match status" value="1"/>
</dbReference>
<evidence type="ECO:0000256" key="5">
    <source>
        <dbReference type="SAM" id="MobiDB-lite"/>
    </source>
</evidence>
<dbReference type="InterPro" id="IPR036964">
    <property type="entry name" value="RASGEF_cat_dom_sf"/>
</dbReference>
<dbReference type="InterPro" id="IPR000651">
    <property type="entry name" value="Ras-like_Gua-exchang_fac_N"/>
</dbReference>
<evidence type="ECO:0000256" key="1">
    <source>
        <dbReference type="ARBA" id="ARBA00022443"/>
    </source>
</evidence>
<dbReference type="SUPFAM" id="SSF50044">
    <property type="entry name" value="SH3-domain"/>
    <property type="match status" value="1"/>
</dbReference>
<dbReference type="AlphaFoldDB" id="A0A319A320"/>
<gene>
    <name evidence="9" type="ORF">BP01DRAFT_304758</name>
</gene>
<organism evidence="9 10">
    <name type="scientific">Aspergillus saccharolyticus JOP 1030-1</name>
    <dbReference type="NCBI Taxonomy" id="1450539"/>
    <lineage>
        <taxon>Eukaryota</taxon>
        <taxon>Fungi</taxon>
        <taxon>Dikarya</taxon>
        <taxon>Ascomycota</taxon>
        <taxon>Pezizomycotina</taxon>
        <taxon>Eurotiomycetes</taxon>
        <taxon>Eurotiomycetidae</taxon>
        <taxon>Eurotiales</taxon>
        <taxon>Aspergillaceae</taxon>
        <taxon>Aspergillus</taxon>
        <taxon>Aspergillus subgen. Circumdati</taxon>
    </lineage>
</organism>
<feature type="compositionally biased region" description="Polar residues" evidence="5">
    <location>
        <begin position="619"/>
        <end position="628"/>
    </location>
</feature>
<feature type="compositionally biased region" description="Polar residues" evidence="5">
    <location>
        <begin position="636"/>
        <end position="651"/>
    </location>
</feature>
<dbReference type="InterPro" id="IPR036028">
    <property type="entry name" value="SH3-like_dom_sf"/>
</dbReference>
<dbReference type="RefSeq" id="XP_025427834.1">
    <property type="nucleotide sequence ID" value="XM_025572174.1"/>
</dbReference>
<dbReference type="SUPFAM" id="SSF48366">
    <property type="entry name" value="Ras GEF"/>
    <property type="match status" value="1"/>
</dbReference>
<dbReference type="OrthoDB" id="546434at2759"/>
<keyword evidence="1 4" id="KW-0728">SH3 domain</keyword>
<evidence type="ECO:0000256" key="4">
    <source>
        <dbReference type="PROSITE-ProRule" id="PRU00192"/>
    </source>
</evidence>
<dbReference type="InterPro" id="IPR008937">
    <property type="entry name" value="Ras-like_GEF"/>
</dbReference>
<dbReference type="GO" id="GO:0005886">
    <property type="term" value="C:plasma membrane"/>
    <property type="evidence" value="ECO:0007669"/>
    <property type="project" value="TreeGrafter"/>
</dbReference>
<dbReference type="GO" id="GO:0007265">
    <property type="term" value="P:Ras protein signal transduction"/>
    <property type="evidence" value="ECO:0007669"/>
    <property type="project" value="TreeGrafter"/>
</dbReference>
<dbReference type="Pfam" id="PF00617">
    <property type="entry name" value="RasGEF"/>
    <property type="match status" value="1"/>
</dbReference>
<feature type="compositionally biased region" description="Basic and acidic residues" evidence="5">
    <location>
        <begin position="280"/>
        <end position="292"/>
    </location>
</feature>
<proteinExistence type="predicted"/>
<dbReference type="Pfam" id="PF00618">
    <property type="entry name" value="RasGEF_N"/>
    <property type="match status" value="1"/>
</dbReference>
<dbReference type="InterPro" id="IPR001895">
    <property type="entry name" value="RASGEF_cat_dom"/>
</dbReference>
<dbReference type="InterPro" id="IPR001452">
    <property type="entry name" value="SH3_domain"/>
</dbReference>
<dbReference type="PROSITE" id="PS50212">
    <property type="entry name" value="RASGEF_NTER"/>
    <property type="match status" value="1"/>
</dbReference>
<keyword evidence="10" id="KW-1185">Reference proteome</keyword>
<dbReference type="CDD" id="cd00155">
    <property type="entry name" value="RasGEF"/>
    <property type="match status" value="1"/>
</dbReference>
<dbReference type="PANTHER" id="PTHR23113:SF354">
    <property type="entry name" value="BUD SITE SELECTION PROTEIN 5"/>
    <property type="match status" value="1"/>
</dbReference>
<dbReference type="PROSITE" id="PS50009">
    <property type="entry name" value="RASGEF_CAT"/>
    <property type="match status" value="1"/>
</dbReference>
<evidence type="ECO:0000256" key="2">
    <source>
        <dbReference type="ARBA" id="ARBA00022658"/>
    </source>
</evidence>
<protein>
    <submittedName>
        <fullName evidence="9">Ras GEF</fullName>
    </submittedName>
</protein>
<dbReference type="EMBL" id="KZ821259">
    <property type="protein sequence ID" value="PYH41852.1"/>
    <property type="molecule type" value="Genomic_DNA"/>
</dbReference>
<feature type="domain" description="SH3" evidence="6">
    <location>
        <begin position="54"/>
        <end position="120"/>
    </location>
</feature>
<dbReference type="GeneID" id="37073402"/>
<dbReference type="Gene3D" id="2.30.30.40">
    <property type="entry name" value="SH3 Domains"/>
    <property type="match status" value="1"/>
</dbReference>
<dbReference type="InterPro" id="IPR023578">
    <property type="entry name" value="Ras_GEF_dom_sf"/>
</dbReference>
<dbReference type="SMART" id="SM00147">
    <property type="entry name" value="RasGEF"/>
    <property type="match status" value="1"/>
</dbReference>
<evidence type="ECO:0000256" key="3">
    <source>
        <dbReference type="PROSITE-ProRule" id="PRU00168"/>
    </source>
</evidence>
<dbReference type="GO" id="GO:0005085">
    <property type="term" value="F:guanyl-nucleotide exchange factor activity"/>
    <property type="evidence" value="ECO:0007669"/>
    <property type="project" value="UniProtKB-KW"/>
</dbReference>
<evidence type="ECO:0000313" key="9">
    <source>
        <dbReference type="EMBL" id="PYH41852.1"/>
    </source>
</evidence>
<feature type="compositionally biased region" description="Polar residues" evidence="5">
    <location>
        <begin position="533"/>
        <end position="561"/>
    </location>
</feature>
<feature type="domain" description="Ras-GEF" evidence="7">
    <location>
        <begin position="871"/>
        <end position="1114"/>
    </location>
</feature>
<dbReference type="SMART" id="SM00326">
    <property type="entry name" value="SH3"/>
    <property type="match status" value="1"/>
</dbReference>